<evidence type="ECO:0000313" key="3">
    <source>
        <dbReference type="Proteomes" id="UP000237271"/>
    </source>
</evidence>
<dbReference type="Pfam" id="PF07727">
    <property type="entry name" value="RVT_2"/>
    <property type="match status" value="1"/>
</dbReference>
<protein>
    <recommendedName>
        <fullName evidence="1">Reverse transcriptase Ty1/copia-type domain-containing protein</fullName>
    </recommendedName>
</protein>
<accession>A0A2P4XF55</accession>
<dbReference type="OrthoDB" id="2685291at2759"/>
<sequence length="94" mass="10695">MLRSIRKQLQENWSRSLKQDLEAGTKPNASARLVAEVIRHKARLVAKGYSQRHGIDYDEMYVAVAYLNSIRMKLAKCCAEGFEIEQSQHSVSVS</sequence>
<feature type="domain" description="Reverse transcriptase Ty1/copia-type" evidence="1">
    <location>
        <begin position="36"/>
        <end position="86"/>
    </location>
</feature>
<proteinExistence type="predicted"/>
<reference evidence="2 3" key="1">
    <citation type="journal article" date="2017" name="Genome Biol. Evol.">
        <title>Phytophthora megakarya and P. palmivora, closely related causal agents of cacao black pod rot, underwent increases in genome sizes and gene numbers by different mechanisms.</title>
        <authorList>
            <person name="Ali S.S."/>
            <person name="Shao J."/>
            <person name="Lary D.J."/>
            <person name="Kronmiller B."/>
            <person name="Shen D."/>
            <person name="Strem M.D."/>
            <person name="Amoako-Attah I."/>
            <person name="Akrofi A.Y."/>
            <person name="Begoude B.A."/>
            <person name="Ten Hoopen G.M."/>
            <person name="Coulibaly K."/>
            <person name="Kebe B.I."/>
            <person name="Melnick R.L."/>
            <person name="Guiltinan M.J."/>
            <person name="Tyler B.M."/>
            <person name="Meinhardt L.W."/>
            <person name="Bailey B.A."/>
        </authorList>
    </citation>
    <scope>NUCLEOTIDE SEQUENCE [LARGE SCALE GENOMIC DNA]</scope>
    <source>
        <strain evidence="3">sbr112.9</strain>
    </source>
</reference>
<dbReference type="InterPro" id="IPR013103">
    <property type="entry name" value="RVT_2"/>
</dbReference>
<name>A0A2P4XF55_9STRA</name>
<organism evidence="2 3">
    <name type="scientific">Phytophthora palmivora</name>
    <dbReference type="NCBI Taxonomy" id="4796"/>
    <lineage>
        <taxon>Eukaryota</taxon>
        <taxon>Sar</taxon>
        <taxon>Stramenopiles</taxon>
        <taxon>Oomycota</taxon>
        <taxon>Peronosporomycetes</taxon>
        <taxon>Peronosporales</taxon>
        <taxon>Peronosporaceae</taxon>
        <taxon>Phytophthora</taxon>
    </lineage>
</organism>
<dbReference type="EMBL" id="NCKW01011164">
    <property type="protein sequence ID" value="POM64185.1"/>
    <property type="molecule type" value="Genomic_DNA"/>
</dbReference>
<evidence type="ECO:0000313" key="2">
    <source>
        <dbReference type="EMBL" id="POM64185.1"/>
    </source>
</evidence>
<evidence type="ECO:0000259" key="1">
    <source>
        <dbReference type="Pfam" id="PF07727"/>
    </source>
</evidence>
<dbReference type="Proteomes" id="UP000237271">
    <property type="component" value="Unassembled WGS sequence"/>
</dbReference>
<dbReference type="AlphaFoldDB" id="A0A2P4XF55"/>
<comment type="caution">
    <text evidence="2">The sequence shown here is derived from an EMBL/GenBank/DDBJ whole genome shotgun (WGS) entry which is preliminary data.</text>
</comment>
<gene>
    <name evidence="2" type="ORF">PHPALM_20319</name>
</gene>
<keyword evidence="3" id="KW-1185">Reference proteome</keyword>